<name>A0A1V0SE74_9VIRU</name>
<accession>A0A1V0SE74</accession>
<keyword evidence="1" id="KW-0175">Coiled coil</keyword>
<proteinExistence type="predicted"/>
<evidence type="ECO:0000259" key="2">
    <source>
        <dbReference type="SMART" id="SM00355"/>
    </source>
</evidence>
<sequence>MVKYECSICDFTTEKKTDYSRHLQTKRHLQKVQEQCSAQPNPSQTSAEIGDKMRFECNLCSSKFTRLCNLTRHKSICAKSNIDMIKTESANEKVRLLEREIERLLQENNTFQEILKRVTCPQTVNNITFVVNNYPDAPALEKLPTYKNLLEAKKMTLIDVVIMYYNDKKLDKFVGDFIIKSYKKNNAKDQSIWSSDIARLTYIIRESCKNTGADIWSYDKGGVKVKEFIIDPALNYIKNELIKYSDAHNLTTDEKTLNTLITITEIIMIINNNTLSDNIIRYIAPNFALKPNRLIDIKS</sequence>
<dbReference type="SUPFAM" id="SSF57667">
    <property type="entry name" value="beta-beta-alpha zinc fingers"/>
    <property type="match status" value="1"/>
</dbReference>
<organism evidence="3">
    <name type="scientific">Indivirus ILV1</name>
    <dbReference type="NCBI Taxonomy" id="1977633"/>
    <lineage>
        <taxon>Viruses</taxon>
        <taxon>Varidnaviria</taxon>
        <taxon>Bamfordvirae</taxon>
        <taxon>Nucleocytoviricota</taxon>
        <taxon>Megaviricetes</taxon>
        <taxon>Imitervirales</taxon>
        <taxon>Mimiviridae</taxon>
        <taxon>Klosneuvirinae</taxon>
        <taxon>Indivirus</taxon>
    </lineage>
</organism>
<dbReference type="EMBL" id="KY684093">
    <property type="protein sequence ID" value="ARF10029.1"/>
    <property type="molecule type" value="Genomic_DNA"/>
</dbReference>
<dbReference type="Gene3D" id="3.30.160.60">
    <property type="entry name" value="Classic Zinc Finger"/>
    <property type="match status" value="1"/>
</dbReference>
<dbReference type="InterPro" id="IPR013087">
    <property type="entry name" value="Znf_C2H2_type"/>
</dbReference>
<protein>
    <recommendedName>
        <fullName evidence="2">C2H2-type domain-containing protein</fullName>
    </recommendedName>
</protein>
<evidence type="ECO:0000256" key="1">
    <source>
        <dbReference type="SAM" id="Coils"/>
    </source>
</evidence>
<feature type="coiled-coil region" evidence="1">
    <location>
        <begin position="87"/>
        <end position="114"/>
    </location>
</feature>
<feature type="domain" description="C2H2-type" evidence="2">
    <location>
        <begin position="55"/>
        <end position="75"/>
    </location>
</feature>
<feature type="domain" description="C2H2-type" evidence="2">
    <location>
        <begin position="4"/>
        <end position="28"/>
    </location>
</feature>
<reference evidence="3" key="1">
    <citation type="journal article" date="2017" name="Science">
        <title>Giant viruses with an expanded complement of translation system components.</title>
        <authorList>
            <person name="Schulz F."/>
            <person name="Yutin N."/>
            <person name="Ivanova N.N."/>
            <person name="Ortega D.R."/>
            <person name="Lee T.K."/>
            <person name="Vierheilig J."/>
            <person name="Daims H."/>
            <person name="Horn M."/>
            <person name="Wagner M."/>
            <person name="Jensen G.J."/>
            <person name="Kyrpides N.C."/>
            <person name="Koonin E.V."/>
            <person name="Woyke T."/>
        </authorList>
    </citation>
    <scope>NUCLEOTIDE SEQUENCE</scope>
    <source>
        <strain evidence="3">ILV1</strain>
    </source>
</reference>
<gene>
    <name evidence="3" type="ORF">Indivirus_9_6</name>
</gene>
<dbReference type="SMART" id="SM00355">
    <property type="entry name" value="ZnF_C2H2"/>
    <property type="match status" value="2"/>
</dbReference>
<dbReference type="InterPro" id="IPR036236">
    <property type="entry name" value="Znf_C2H2_sf"/>
</dbReference>
<evidence type="ECO:0000313" key="3">
    <source>
        <dbReference type="EMBL" id="ARF10029.1"/>
    </source>
</evidence>